<dbReference type="GO" id="GO:0000932">
    <property type="term" value="C:P-body"/>
    <property type="evidence" value="ECO:0007669"/>
    <property type="project" value="UniProtKB-SubCell"/>
</dbReference>
<dbReference type="Gene3D" id="2.130.10.10">
    <property type="entry name" value="YVTN repeat-like/Quinoprotein amine dehydrogenase"/>
    <property type="match status" value="1"/>
</dbReference>
<feature type="coiled-coil region" evidence="7">
    <location>
        <begin position="988"/>
        <end position="1029"/>
    </location>
</feature>
<feature type="region of interest" description="Disordered" evidence="8">
    <location>
        <begin position="660"/>
        <end position="698"/>
    </location>
</feature>
<evidence type="ECO:0000313" key="10">
    <source>
        <dbReference type="Proteomes" id="UP000749559"/>
    </source>
</evidence>
<feature type="compositionally biased region" description="Low complexity" evidence="8">
    <location>
        <begin position="950"/>
        <end position="962"/>
    </location>
</feature>
<keyword evidence="4" id="KW-0853">WD repeat</keyword>
<keyword evidence="6 7" id="KW-0175">Coiled coil</keyword>
<evidence type="ECO:0000256" key="7">
    <source>
        <dbReference type="SAM" id="Coils"/>
    </source>
</evidence>
<dbReference type="Gene3D" id="6.10.140.270">
    <property type="match status" value="1"/>
</dbReference>
<dbReference type="InterPro" id="IPR044938">
    <property type="entry name" value="EDC4_C_sf"/>
</dbReference>
<evidence type="ECO:0000256" key="5">
    <source>
        <dbReference type="ARBA" id="ARBA00022737"/>
    </source>
</evidence>
<keyword evidence="3" id="KW-0963">Cytoplasm</keyword>
<evidence type="ECO:0000256" key="2">
    <source>
        <dbReference type="ARBA" id="ARBA00009639"/>
    </source>
</evidence>
<dbReference type="PANTHER" id="PTHR15598:SF5">
    <property type="entry name" value="ENHANCER OF MRNA-DECAPPING PROTEIN 4"/>
    <property type="match status" value="1"/>
</dbReference>
<dbReference type="InterPro" id="IPR036322">
    <property type="entry name" value="WD40_repeat_dom_sf"/>
</dbReference>
<dbReference type="Pfam" id="PF16529">
    <property type="entry name" value="Ge1_WD40"/>
    <property type="match status" value="1"/>
</dbReference>
<comment type="similarity">
    <text evidence="2">Belongs to the WD repeat EDC4 family.</text>
</comment>
<accession>A0A8J1TTT9</accession>
<sequence>MDTPNSSVSSQATSEASQLLKFSVILKDLLNIPDDVGISPGSTETKEIRDSSDSVQSIGQYMAAPVNNSSSDSDMNNSVTNASGQAIMNLLRNSMNGTGSQQQIILQGDDSCNSFSVYSSDVTIVASTASSGLHTPGSNKVKTSPVVNYDWESKYYVGNLVAIHRDGIYAAYSLSGKSGGVVRIVNRKTAERTLLKGFMGKVIDISFANLSSVVFAGVDEIGNMFIYELNETMENKITTTLLLQVNRPEGVSPSDYHRVIWCPYIPDEEEYPGELDDNSKLLVLTHENVAEMWSIDIVTRKFGCGPLYPDDIDVGYLVIDSHTKAIMDASFSPDGTALATASLDGEVKFFQVYMHESTSPRCLHQWKPHEGKPLSCLFFLDDHKHPNPDVQFWKYAVTGADNNNQIKVWSCESWTCLQTINFTAPNNLSSGYIEPIIKANIDLSASYMVLSDIKRSVLYILHLHQDATAGKAHVSSVSEFILANPCLSYAILDASRRKFKRSAEHHEMDDVTTGEIMNDEDEEEICDRMEEGSNIGVLVKMYSLHSKALQELQIRFKPESSVTFPNTACSVSSVSQDEIGLKDGLSDMSMISSSENEGFQTDKSTKDVPHPVLLTPDAFTSSPVSRIATDTSASDGSILQSSTSSSFTHVTAMLEDQVTTPQLTGSPSSSITLTPSSTASPGHVKTPSSVPLPPVTPGEERKLMEQHHRLGQGEPPVATSETIDAMFGSALGRRQVFQSTGSSSSASLEVSEIFSQSQTRKSEQEHFSTIAGNIGEEDAENFQDADEVEIVEEIEQDLNVDEIENESSAQTPEQPNERGDGPSRDQYDYTIWPNAPLINRSAERAEAISSSKEDSTENQTGDDSSSNLDDLDVTDQLVTLNSDLGQTDDIVLANQSVDIRDDSEPVIDGQTFAEQLEGDVELEKEDVVINGSPREPSPLPRSESTDPFNNEESMLLSSSMSSPDKPSKPQSVQDTSRDPLPVIYNVPMKEVNDTMQQMSALLREHQNEVQQLRYEVQEQRTQLNRLEHTVGRRVEGALTQHSQSEQEKLHGLLGEKHQKEQIQQEQLLANMTQSLQSTLSNKIDRIVKQEIKNNVIPTLAKALDPLKDSLHQEMAQKLTATDSLMKENISKLVRSKQTTDAIGQSAGQAIQGIIQASYKDAFQAIVVPVFERSCHNLFRQMNDTFQQGTREYTQMFEGQLDKLRKRQESLQDPIVSQLQGITNMFKQTADSQAQVMSTLKQEVKGIQSSLTKEIRSVVKTEMASAMKEQQSTISDSVMNAVRTTAATPVPIATQDPHQQQTHIVNLLAQGQLNTAFQQALSASDLNLVIFVCETVNPTQVFHQTPCPLEQPVLLSLIQQLSADLETNTELKHQYLEEAVMNLDSTNPVTREHMPIVLHTLCQKIHACLQTRSVDRMTRPLKMLLMASQSLLK</sequence>
<dbReference type="Proteomes" id="UP000749559">
    <property type="component" value="Unassembled WGS sequence"/>
</dbReference>
<proteinExistence type="inferred from homology"/>
<dbReference type="PANTHER" id="PTHR15598">
    <property type="entry name" value="ENHANCER OF MRNA-DECAPPING PROTEIN 4"/>
    <property type="match status" value="1"/>
</dbReference>
<dbReference type="SMART" id="SM00320">
    <property type="entry name" value="WD40"/>
    <property type="match status" value="2"/>
</dbReference>
<evidence type="ECO:0000256" key="8">
    <source>
        <dbReference type="SAM" id="MobiDB-lite"/>
    </source>
</evidence>
<dbReference type="InterPro" id="IPR015943">
    <property type="entry name" value="WD40/YVTN_repeat-like_dom_sf"/>
</dbReference>
<dbReference type="PROSITE" id="PS50082">
    <property type="entry name" value="WD_REPEATS_2"/>
    <property type="match status" value="1"/>
</dbReference>
<dbReference type="InterPro" id="IPR001680">
    <property type="entry name" value="WD40_rpt"/>
</dbReference>
<dbReference type="InterPro" id="IPR045152">
    <property type="entry name" value="EDC4-like"/>
</dbReference>
<feature type="compositionally biased region" description="Basic and acidic residues" evidence="8">
    <location>
        <begin position="815"/>
        <end position="827"/>
    </location>
</feature>
<dbReference type="OrthoDB" id="21128at2759"/>
<feature type="compositionally biased region" description="Low complexity" evidence="8">
    <location>
        <begin position="666"/>
        <end position="689"/>
    </location>
</feature>
<name>A0A8J1TTT9_OWEFU</name>
<gene>
    <name evidence="9" type="ORF">OFUS_LOCUS6537</name>
</gene>
<organism evidence="9 10">
    <name type="scientific">Owenia fusiformis</name>
    <name type="common">Polychaete worm</name>
    <dbReference type="NCBI Taxonomy" id="6347"/>
    <lineage>
        <taxon>Eukaryota</taxon>
        <taxon>Metazoa</taxon>
        <taxon>Spiralia</taxon>
        <taxon>Lophotrochozoa</taxon>
        <taxon>Annelida</taxon>
        <taxon>Polychaeta</taxon>
        <taxon>Sedentaria</taxon>
        <taxon>Canalipalpata</taxon>
        <taxon>Sabellida</taxon>
        <taxon>Oweniida</taxon>
        <taxon>Oweniidae</taxon>
        <taxon>Owenia</taxon>
    </lineage>
</organism>
<dbReference type="Gene3D" id="1.10.220.100">
    <property type="entry name" value="conserved c-terminal region of ge- 1"/>
    <property type="match status" value="1"/>
</dbReference>
<reference evidence="9" key="1">
    <citation type="submission" date="2022-03" db="EMBL/GenBank/DDBJ databases">
        <authorList>
            <person name="Martin C."/>
        </authorList>
    </citation>
    <scope>NUCLEOTIDE SEQUENCE</scope>
</reference>
<feature type="region of interest" description="Disordered" evidence="8">
    <location>
        <begin position="798"/>
        <end position="829"/>
    </location>
</feature>
<dbReference type="PROSITE" id="PS50294">
    <property type="entry name" value="WD_REPEATS_REGION"/>
    <property type="match status" value="1"/>
</dbReference>
<dbReference type="SUPFAM" id="SSF50978">
    <property type="entry name" value="WD40 repeat-like"/>
    <property type="match status" value="1"/>
</dbReference>
<dbReference type="GO" id="GO:0031087">
    <property type="term" value="P:deadenylation-independent decapping of nuclear-transcribed mRNA"/>
    <property type="evidence" value="ECO:0007669"/>
    <property type="project" value="InterPro"/>
</dbReference>
<evidence type="ECO:0000256" key="1">
    <source>
        <dbReference type="ARBA" id="ARBA00004201"/>
    </source>
</evidence>
<dbReference type="InterPro" id="IPR032401">
    <property type="entry name" value="EDC4_WD40"/>
</dbReference>
<comment type="caution">
    <text evidence="9">The sequence shown here is derived from an EMBL/GenBank/DDBJ whole genome shotgun (WGS) entry which is preliminary data.</text>
</comment>
<evidence type="ECO:0000313" key="9">
    <source>
        <dbReference type="EMBL" id="CAH1779762.1"/>
    </source>
</evidence>
<protein>
    <submittedName>
        <fullName evidence="9">Uncharacterized protein</fullName>
    </submittedName>
</protein>
<evidence type="ECO:0000256" key="6">
    <source>
        <dbReference type="ARBA" id="ARBA00023054"/>
    </source>
</evidence>
<dbReference type="EMBL" id="CAIIXF020000003">
    <property type="protein sequence ID" value="CAH1779762.1"/>
    <property type="molecule type" value="Genomic_DNA"/>
</dbReference>
<keyword evidence="5" id="KW-0677">Repeat</keyword>
<dbReference type="Pfam" id="PF21289">
    <property type="entry name" value="EDC4_C"/>
    <property type="match status" value="1"/>
</dbReference>
<feature type="region of interest" description="Disordered" evidence="8">
    <location>
        <begin position="844"/>
        <end position="870"/>
    </location>
</feature>
<dbReference type="InterPro" id="IPR049404">
    <property type="entry name" value="EDC4_C"/>
</dbReference>
<feature type="compositionally biased region" description="Basic and acidic residues" evidence="8">
    <location>
        <begin position="844"/>
        <end position="855"/>
    </location>
</feature>
<dbReference type="FunFam" id="1.10.220.100:FF:000001">
    <property type="entry name" value="Enhancer of mRNA-decapping protein 4"/>
    <property type="match status" value="1"/>
</dbReference>
<evidence type="ECO:0000256" key="3">
    <source>
        <dbReference type="ARBA" id="ARBA00022490"/>
    </source>
</evidence>
<evidence type="ECO:0000256" key="4">
    <source>
        <dbReference type="ARBA" id="ARBA00022574"/>
    </source>
</evidence>
<keyword evidence="10" id="KW-1185">Reference proteome</keyword>
<feature type="region of interest" description="Disordered" evidence="8">
    <location>
        <begin position="913"/>
        <end position="980"/>
    </location>
</feature>
<comment type="subcellular location">
    <subcellularLocation>
        <location evidence="1">Cytoplasm</location>
        <location evidence="1">P-body</location>
    </subcellularLocation>
</comment>